<proteinExistence type="predicted"/>
<evidence type="ECO:0000256" key="1">
    <source>
        <dbReference type="SAM" id="MobiDB-lite"/>
    </source>
</evidence>
<name>A0A2S1PJR6_9PSED</name>
<protein>
    <submittedName>
        <fullName evidence="2">Uncharacterized protein</fullName>
    </submittedName>
</protein>
<reference evidence="2" key="1">
    <citation type="submission" date="2018-03" db="EMBL/GenBank/DDBJ databases">
        <title>IS1411 plays an important role in catabolic performance of phenol degrading strains in an environment continuously polluted by oil shale industry.</title>
        <authorList>
            <person name="Naanuri E."/>
            <person name="Heinaru E."/>
            <person name="Joesaar M."/>
            <person name="Heinaru A."/>
        </authorList>
    </citation>
    <scope>NUCLEOTIDE SEQUENCE</scope>
    <source>
        <strain evidence="2">P101</strain>
        <plasmid evidence="2">pPHE101</plasmid>
    </source>
</reference>
<organism evidence="2">
    <name type="scientific">Pseudomonas thivervalensis</name>
    <dbReference type="NCBI Taxonomy" id="86265"/>
    <lineage>
        <taxon>Bacteria</taxon>
        <taxon>Pseudomonadati</taxon>
        <taxon>Pseudomonadota</taxon>
        <taxon>Gammaproteobacteria</taxon>
        <taxon>Pseudomonadales</taxon>
        <taxon>Pseudomonadaceae</taxon>
        <taxon>Pseudomonas</taxon>
    </lineage>
</organism>
<geneLocation type="plasmid" evidence="2">
    <name>pPHE101</name>
</geneLocation>
<accession>A0A2S1PJR6</accession>
<dbReference type="AlphaFoldDB" id="A0A2S1PJR6"/>
<dbReference type="RefSeq" id="WP_254170384.1">
    <property type="nucleotide sequence ID" value="NZ_MH061178.1"/>
</dbReference>
<feature type="region of interest" description="Disordered" evidence="1">
    <location>
        <begin position="88"/>
        <end position="107"/>
    </location>
</feature>
<evidence type="ECO:0000313" key="2">
    <source>
        <dbReference type="EMBL" id="AWH58654.1"/>
    </source>
</evidence>
<keyword evidence="2" id="KW-0614">Plasmid</keyword>
<sequence>MADWKNIGVPRWFDCKLGTMKDGDLAKLVGIPKSKIRYRRQLFGIDAWQAKMAIEPYRHLLGIESTRTVARLCGVSAHSIDQYRKSLGVKARPGPTPSPLPKPKRFPVDHPLRPYKPLLGFVHDKEVADLAGVSQTTVRNWREALGRSAAKPLPKEPKPRRIKNYVGPWLGYESLFGSMSAAKISRAVGVPFAVVEQRQIFLGVTPYQRVSKLVRYQHLIGLIPIGLLAKLAGVSISCASEFRNKVIAENR</sequence>
<dbReference type="EMBL" id="MH061178">
    <property type="protein sequence ID" value="AWH58654.1"/>
    <property type="molecule type" value="Genomic_DNA"/>
</dbReference>